<dbReference type="InterPro" id="IPR023214">
    <property type="entry name" value="HAD_sf"/>
</dbReference>
<dbReference type="RefSeq" id="WP_028312157.1">
    <property type="nucleotide sequence ID" value="NZ_AXWS01000015.1"/>
</dbReference>
<comment type="catalytic activity">
    <reaction evidence="1">
        <text>2-phosphoglycolate + H2O = glycolate + phosphate</text>
        <dbReference type="Rhea" id="RHEA:14369"/>
        <dbReference type="ChEBI" id="CHEBI:15377"/>
        <dbReference type="ChEBI" id="CHEBI:29805"/>
        <dbReference type="ChEBI" id="CHEBI:43474"/>
        <dbReference type="ChEBI" id="CHEBI:58033"/>
        <dbReference type="EC" id="3.1.3.18"/>
    </reaction>
</comment>
<evidence type="ECO:0000256" key="1">
    <source>
        <dbReference type="ARBA" id="ARBA00000830"/>
    </source>
</evidence>
<dbReference type="PRINTS" id="PR00413">
    <property type="entry name" value="HADHALOGNASE"/>
</dbReference>
<name>A0A8B6X6C4_9BURK</name>
<dbReference type="GO" id="GO:0006281">
    <property type="term" value="P:DNA repair"/>
    <property type="evidence" value="ECO:0007669"/>
    <property type="project" value="TreeGrafter"/>
</dbReference>
<evidence type="ECO:0000256" key="5">
    <source>
        <dbReference type="ARBA" id="ARBA00013078"/>
    </source>
</evidence>
<evidence type="ECO:0000313" key="8">
    <source>
        <dbReference type="Proteomes" id="UP000675920"/>
    </source>
</evidence>
<accession>A0A8B6X6C4</accession>
<dbReference type="Gene3D" id="3.40.50.1000">
    <property type="entry name" value="HAD superfamily/HAD-like"/>
    <property type="match status" value="1"/>
</dbReference>
<dbReference type="FunFam" id="3.40.50.1000:FF:000022">
    <property type="entry name" value="Phosphoglycolate phosphatase"/>
    <property type="match status" value="1"/>
</dbReference>
<dbReference type="Proteomes" id="UP000675920">
    <property type="component" value="Unplaced"/>
</dbReference>
<dbReference type="GO" id="GO:0019253">
    <property type="term" value="P:reductive pentose-phosphate cycle"/>
    <property type="evidence" value="ECO:0007669"/>
    <property type="project" value="UniProtKB-KW"/>
</dbReference>
<dbReference type="InterPro" id="IPR041492">
    <property type="entry name" value="HAD_2"/>
</dbReference>
<dbReference type="SUPFAM" id="SSF56784">
    <property type="entry name" value="HAD-like"/>
    <property type="match status" value="1"/>
</dbReference>
<reference evidence="9" key="1">
    <citation type="submission" date="2025-08" db="UniProtKB">
        <authorList>
            <consortium name="RefSeq"/>
        </authorList>
    </citation>
    <scope>IDENTIFICATION</scope>
</reference>
<sequence>MKKLITFDLDGTLAQTAGEIAAAANLTLREANLPEQPEAVIAKMIGHGASELLMQLLQQASPWLGRSGVADWHRHVWPLFQVNYRATCGTLATLYPGAADMLARLDAAGIRLALVSNKEERYTRTLLRALGLEGRFGIVIGGDSLPRKKPDALPIEYCLRQFDVAPHEAAHLGDSHTDVATARAAGVEAWAVPHGYNRGLDIADAKPDFLFASLADVAEHALTRDCQPLAA</sequence>
<dbReference type="GO" id="GO:0008967">
    <property type="term" value="F:phosphoglycolate phosphatase activity"/>
    <property type="evidence" value="ECO:0007669"/>
    <property type="project" value="UniProtKB-EC"/>
</dbReference>
<evidence type="ECO:0000313" key="9">
    <source>
        <dbReference type="RefSeq" id="WP_028312157.1"/>
    </source>
</evidence>
<evidence type="ECO:0000256" key="2">
    <source>
        <dbReference type="ARBA" id="ARBA00004818"/>
    </source>
</evidence>
<evidence type="ECO:0000256" key="7">
    <source>
        <dbReference type="ARBA" id="ARBA00059247"/>
    </source>
</evidence>
<dbReference type="Gene3D" id="1.10.150.240">
    <property type="entry name" value="Putative phosphatase, domain 2"/>
    <property type="match status" value="1"/>
</dbReference>
<keyword evidence="6" id="KW-0113">Calvin cycle</keyword>
<comment type="similarity">
    <text evidence="3">Belongs to the HAD-like hydrolase superfamily. CbbY/CbbZ/Gph/YieH family.</text>
</comment>
<evidence type="ECO:0000256" key="3">
    <source>
        <dbReference type="ARBA" id="ARBA00006171"/>
    </source>
</evidence>
<dbReference type="InterPro" id="IPR006439">
    <property type="entry name" value="HAD-SF_hydro_IA"/>
</dbReference>
<dbReference type="InterPro" id="IPR023198">
    <property type="entry name" value="PGP-like_dom2"/>
</dbReference>
<dbReference type="NCBIfam" id="TIGR01549">
    <property type="entry name" value="HAD-SF-IA-v1"/>
    <property type="match status" value="1"/>
</dbReference>
<dbReference type="GO" id="GO:0005829">
    <property type="term" value="C:cytosol"/>
    <property type="evidence" value="ECO:0007669"/>
    <property type="project" value="TreeGrafter"/>
</dbReference>
<protein>
    <recommendedName>
        <fullName evidence="5">phosphoglycolate phosphatase</fullName>
        <ecNumber evidence="5">3.1.3.18</ecNumber>
    </recommendedName>
</protein>
<dbReference type="PANTHER" id="PTHR43434">
    <property type="entry name" value="PHOSPHOGLYCOLATE PHOSPHATASE"/>
    <property type="match status" value="1"/>
</dbReference>
<dbReference type="EC" id="3.1.3.18" evidence="5"/>
<comment type="pathway">
    <text evidence="2">Organic acid metabolism; glycolate biosynthesis; glycolate from 2-phosphoglycolate: step 1/1.</text>
</comment>
<dbReference type="SFLD" id="SFLDG01129">
    <property type="entry name" value="C1.5:_HAD__Beta-PGM__Phosphata"/>
    <property type="match status" value="1"/>
</dbReference>
<dbReference type="InterPro" id="IPR050155">
    <property type="entry name" value="HAD-like_hydrolase_sf"/>
</dbReference>
<dbReference type="SFLD" id="SFLDG01135">
    <property type="entry name" value="C1.5.6:_HAD__Beta-PGM__Phospha"/>
    <property type="match status" value="1"/>
</dbReference>
<comment type="function">
    <text evidence="7">Specifically catalyzes the dephosphorylation of 2-phosphoglycolate. Is involved in the dissimilation of the intracellular 2-phosphoglycolate formed during the DNA repair of 3'-phosphoglycolate ends, a major class of DNA lesions induced by oxidative stress.</text>
</comment>
<dbReference type="OrthoDB" id="9807630at2"/>
<dbReference type="SFLD" id="SFLDS00003">
    <property type="entry name" value="Haloacid_Dehalogenase"/>
    <property type="match status" value="1"/>
</dbReference>
<organism evidence="8 9">
    <name type="scientific">Derxia gummosa DSM 723</name>
    <dbReference type="NCBI Taxonomy" id="1121388"/>
    <lineage>
        <taxon>Bacteria</taxon>
        <taxon>Pseudomonadati</taxon>
        <taxon>Pseudomonadota</taxon>
        <taxon>Betaproteobacteria</taxon>
        <taxon>Burkholderiales</taxon>
        <taxon>Alcaligenaceae</taxon>
        <taxon>Derxia</taxon>
    </lineage>
</organism>
<evidence type="ECO:0000256" key="6">
    <source>
        <dbReference type="ARBA" id="ARBA00022567"/>
    </source>
</evidence>
<proteinExistence type="inferred from homology"/>
<evidence type="ECO:0000256" key="4">
    <source>
        <dbReference type="ARBA" id="ARBA00011233"/>
    </source>
</evidence>
<keyword evidence="8" id="KW-1185">Reference proteome</keyword>
<dbReference type="PANTHER" id="PTHR43434:SF1">
    <property type="entry name" value="PHOSPHOGLYCOLATE PHOSPHATASE"/>
    <property type="match status" value="1"/>
</dbReference>
<comment type="subunit">
    <text evidence="4">Homotrimer.</text>
</comment>
<keyword evidence="9" id="KW-0378">Hydrolase</keyword>
<dbReference type="InterPro" id="IPR036412">
    <property type="entry name" value="HAD-like_sf"/>
</dbReference>
<dbReference type="Pfam" id="PF13419">
    <property type="entry name" value="HAD_2"/>
    <property type="match status" value="1"/>
</dbReference>
<dbReference type="AlphaFoldDB" id="A0A8B6X6C4"/>